<gene>
    <name evidence="1" type="ORF">EVAR_44276_1</name>
</gene>
<proteinExistence type="predicted"/>
<organism evidence="1 2">
    <name type="scientific">Eumeta variegata</name>
    <name type="common">Bagworm moth</name>
    <name type="synonym">Eumeta japonica</name>
    <dbReference type="NCBI Taxonomy" id="151549"/>
    <lineage>
        <taxon>Eukaryota</taxon>
        <taxon>Metazoa</taxon>
        <taxon>Ecdysozoa</taxon>
        <taxon>Arthropoda</taxon>
        <taxon>Hexapoda</taxon>
        <taxon>Insecta</taxon>
        <taxon>Pterygota</taxon>
        <taxon>Neoptera</taxon>
        <taxon>Endopterygota</taxon>
        <taxon>Lepidoptera</taxon>
        <taxon>Glossata</taxon>
        <taxon>Ditrysia</taxon>
        <taxon>Tineoidea</taxon>
        <taxon>Psychidae</taxon>
        <taxon>Oiketicinae</taxon>
        <taxon>Eumeta</taxon>
    </lineage>
</organism>
<reference evidence="1 2" key="1">
    <citation type="journal article" date="2019" name="Commun. Biol.">
        <title>The bagworm genome reveals a unique fibroin gene that provides high tensile strength.</title>
        <authorList>
            <person name="Kono N."/>
            <person name="Nakamura H."/>
            <person name="Ohtoshi R."/>
            <person name="Tomita M."/>
            <person name="Numata K."/>
            <person name="Arakawa K."/>
        </authorList>
    </citation>
    <scope>NUCLEOTIDE SEQUENCE [LARGE SCALE GENOMIC DNA]</scope>
</reference>
<evidence type="ECO:0000313" key="2">
    <source>
        <dbReference type="Proteomes" id="UP000299102"/>
    </source>
</evidence>
<dbReference type="Proteomes" id="UP000299102">
    <property type="component" value="Unassembled WGS sequence"/>
</dbReference>
<sequence length="88" mass="10030">MQRSYHVEVYSLCLPFWEIGVKRTCGPRKSSTPPMNTPVTNALPTSCLHYNARNSAALNFLRTMQCAGSPLPDLFTFFYFMLLGCFRD</sequence>
<comment type="caution">
    <text evidence="1">The sequence shown here is derived from an EMBL/GenBank/DDBJ whole genome shotgun (WGS) entry which is preliminary data.</text>
</comment>
<keyword evidence="2" id="KW-1185">Reference proteome</keyword>
<protein>
    <submittedName>
        <fullName evidence="1">Uncharacterized protein</fullName>
    </submittedName>
</protein>
<accession>A0A4C1WT57</accession>
<name>A0A4C1WT57_EUMVA</name>
<dbReference type="EMBL" id="BGZK01000620">
    <property type="protein sequence ID" value="GBP53275.1"/>
    <property type="molecule type" value="Genomic_DNA"/>
</dbReference>
<dbReference type="AlphaFoldDB" id="A0A4C1WT57"/>
<evidence type="ECO:0000313" key="1">
    <source>
        <dbReference type="EMBL" id="GBP53275.1"/>
    </source>
</evidence>